<sequence length="53" mass="5968">MLNKRILVLIFLLVFLLLVGCFPQNHAPIITSIPVTAVTEAKSPGFRRVYRNS</sequence>
<accession>X1Q7L2</accession>
<proteinExistence type="predicted"/>
<gene>
    <name evidence="1" type="ORF">S12H4_01953</name>
</gene>
<organism evidence="1">
    <name type="scientific">marine sediment metagenome</name>
    <dbReference type="NCBI Taxonomy" id="412755"/>
    <lineage>
        <taxon>unclassified sequences</taxon>
        <taxon>metagenomes</taxon>
        <taxon>ecological metagenomes</taxon>
    </lineage>
</organism>
<evidence type="ECO:0000313" key="1">
    <source>
        <dbReference type="EMBL" id="GAI64462.1"/>
    </source>
</evidence>
<comment type="caution">
    <text evidence="1">The sequence shown here is derived from an EMBL/GenBank/DDBJ whole genome shotgun (WGS) entry which is preliminary data.</text>
</comment>
<reference evidence="1" key="1">
    <citation type="journal article" date="2014" name="Front. Microbiol.">
        <title>High frequency of phylogenetically diverse reductive dehalogenase-homologous genes in deep subseafloor sedimentary metagenomes.</title>
        <authorList>
            <person name="Kawai M."/>
            <person name="Futagami T."/>
            <person name="Toyoda A."/>
            <person name="Takaki Y."/>
            <person name="Nishi S."/>
            <person name="Hori S."/>
            <person name="Arai W."/>
            <person name="Tsubouchi T."/>
            <person name="Morono Y."/>
            <person name="Uchiyama I."/>
            <person name="Ito T."/>
            <person name="Fujiyama A."/>
            <person name="Inagaki F."/>
            <person name="Takami H."/>
        </authorList>
    </citation>
    <scope>NUCLEOTIDE SEQUENCE</scope>
    <source>
        <strain evidence="1">Expedition CK06-06</strain>
    </source>
</reference>
<dbReference type="EMBL" id="BARW01000435">
    <property type="protein sequence ID" value="GAI64462.1"/>
    <property type="molecule type" value="Genomic_DNA"/>
</dbReference>
<protein>
    <submittedName>
        <fullName evidence="1">Uncharacterized protein</fullName>
    </submittedName>
</protein>
<dbReference type="AlphaFoldDB" id="X1Q7L2"/>
<dbReference type="PROSITE" id="PS51257">
    <property type="entry name" value="PROKAR_LIPOPROTEIN"/>
    <property type="match status" value="1"/>
</dbReference>
<name>X1Q7L2_9ZZZZ</name>